<name>A0A8C5SBW1_LATLA</name>
<evidence type="ECO:0000313" key="5">
    <source>
        <dbReference type="Ensembl" id="ENSLLTP00000016074.1"/>
    </source>
</evidence>
<evidence type="ECO:0000256" key="2">
    <source>
        <dbReference type="ARBA" id="ARBA00022525"/>
    </source>
</evidence>
<dbReference type="SMART" id="SM01361">
    <property type="entry name" value="A2M_recep"/>
    <property type="match status" value="1"/>
</dbReference>
<dbReference type="GeneTree" id="ENSGT00940000154063"/>
<dbReference type="InterPro" id="IPR008930">
    <property type="entry name" value="Terpenoid_cyclase/PrenylTrfase"/>
</dbReference>
<dbReference type="InterPro" id="IPR048848">
    <property type="entry name" value="C3_CUB2"/>
</dbReference>
<dbReference type="PANTHER" id="PTHR11412:SF81">
    <property type="entry name" value="COMPLEMENT C3"/>
    <property type="match status" value="1"/>
</dbReference>
<dbReference type="FunFam" id="2.40.50.120:FF:000013">
    <property type="entry name" value="Complement C3"/>
    <property type="match status" value="1"/>
</dbReference>
<evidence type="ECO:0000259" key="4">
    <source>
        <dbReference type="PROSITE" id="PS50189"/>
    </source>
</evidence>
<dbReference type="PROSITE" id="PS50189">
    <property type="entry name" value="NTR"/>
    <property type="match status" value="1"/>
</dbReference>
<reference evidence="5" key="2">
    <citation type="submission" date="2025-09" db="UniProtKB">
        <authorList>
            <consortium name="Ensembl"/>
        </authorList>
    </citation>
    <scope>IDENTIFICATION</scope>
</reference>
<feature type="domain" description="NTR" evidence="4">
    <location>
        <begin position="300"/>
        <end position="443"/>
    </location>
</feature>
<dbReference type="Pfam" id="PF07677">
    <property type="entry name" value="A2M_recep"/>
    <property type="match status" value="1"/>
</dbReference>
<dbReference type="InterPro" id="IPR018933">
    <property type="entry name" value="Netrin_module_non-TIMP"/>
</dbReference>
<protein>
    <recommendedName>
        <fullName evidence="4">NTR domain-containing protein</fullName>
    </recommendedName>
</protein>
<organism evidence="5 6">
    <name type="scientific">Laticauda laticaudata</name>
    <name type="common">Blue-ringed sea krait</name>
    <name type="synonym">Blue-lipped sea krait</name>
    <dbReference type="NCBI Taxonomy" id="8630"/>
    <lineage>
        <taxon>Eukaryota</taxon>
        <taxon>Metazoa</taxon>
        <taxon>Chordata</taxon>
        <taxon>Craniata</taxon>
        <taxon>Vertebrata</taxon>
        <taxon>Euteleostomi</taxon>
        <taxon>Lepidosauria</taxon>
        <taxon>Squamata</taxon>
        <taxon>Bifurcata</taxon>
        <taxon>Unidentata</taxon>
        <taxon>Episquamata</taxon>
        <taxon>Toxicofera</taxon>
        <taxon>Serpentes</taxon>
        <taxon>Colubroidea</taxon>
        <taxon>Elapidae</taxon>
        <taxon>Laticaudinae</taxon>
        <taxon>Laticauda</taxon>
    </lineage>
</organism>
<evidence type="ECO:0000313" key="6">
    <source>
        <dbReference type="Proteomes" id="UP000694406"/>
    </source>
</evidence>
<dbReference type="InterPro" id="IPR008993">
    <property type="entry name" value="TIMP-like_OB-fold"/>
</dbReference>
<keyword evidence="2" id="KW-0964">Secreted</keyword>
<dbReference type="PANTHER" id="PTHR11412">
    <property type="entry name" value="MACROGLOBULIN / COMPLEMENT"/>
    <property type="match status" value="1"/>
</dbReference>
<dbReference type="InterPro" id="IPR009048">
    <property type="entry name" value="A-macroglobulin_rcpt-bd"/>
</dbReference>
<dbReference type="Gene3D" id="2.20.210.20">
    <property type="match status" value="1"/>
</dbReference>
<dbReference type="AlphaFoldDB" id="A0A8C5SBW1"/>
<dbReference type="Gene3D" id="2.60.40.690">
    <property type="entry name" value="Alpha-macroglobulin, receptor-binding domain"/>
    <property type="match status" value="1"/>
</dbReference>
<dbReference type="Ensembl" id="ENSLLTT00000016688.1">
    <property type="protein sequence ID" value="ENSLLTP00000016074.1"/>
    <property type="gene ID" value="ENSLLTG00000012284.1"/>
</dbReference>
<sequence length="445" mass="51136">MHTFCIRRPVGPGLNYRENRWEEYNARTHNIEGTSYALLALLKMKKFAEASPVVKWLIDQKYYGGTYGQTQATVMVFQALAEYEIQMPTHKNLNLDISINLPEREVPLRYNINYGNALVARTAETKLNEDFTVSASGDGKATMTILTVYNAQLREDANVCNKFHLDVSVENAKGAKATLRLKICTRYLGEVDSTMTIIDVSMLTGFVPDAEDLTRLSKGVDRYISKFEIDNMAQKGTVVIYLDKVSHSEDECLQFKIHKHFEVGFIQPGSVKVYSYYNLDEQCTKFYHPDKATGLLNKICHGNICRCAEETCSLLNQQKKIDHQLRIQKACAPNVDYDHNLLKYLFRFYLISAGTDRNPQAKARQYVSQRKCQEALNLKLNNDYLIWGLSSDLWPMKNEMSYLITKNTWIERWPNEDECQDEEFQNLCDDFAQLSNTLTIFGCPT</sequence>
<dbReference type="InterPro" id="IPR011626">
    <property type="entry name" value="Alpha-macroglobulin_TED"/>
</dbReference>
<dbReference type="SUPFAM" id="SSF48239">
    <property type="entry name" value="Terpenoid cyclases/Protein prenyltransferases"/>
    <property type="match status" value="1"/>
</dbReference>
<dbReference type="InterPro" id="IPR050473">
    <property type="entry name" value="A2M/Complement_sys"/>
</dbReference>
<dbReference type="InterPro" id="IPR036595">
    <property type="entry name" value="A-macroglobulin_rcpt-bd_sf"/>
</dbReference>
<dbReference type="Gene3D" id="2.40.50.120">
    <property type="match status" value="1"/>
</dbReference>
<dbReference type="InterPro" id="IPR001134">
    <property type="entry name" value="Netrin_domain"/>
</dbReference>
<evidence type="ECO:0000256" key="1">
    <source>
        <dbReference type="ARBA" id="ARBA00004613"/>
    </source>
</evidence>
<keyword evidence="6" id="KW-1185">Reference proteome</keyword>
<comment type="subcellular location">
    <subcellularLocation>
        <location evidence="1">Secreted</location>
    </subcellularLocation>
</comment>
<keyword evidence="3" id="KW-1015">Disulfide bond</keyword>
<dbReference type="GO" id="GO:0005615">
    <property type="term" value="C:extracellular space"/>
    <property type="evidence" value="ECO:0007669"/>
    <property type="project" value="InterPro"/>
</dbReference>
<proteinExistence type="predicted"/>
<accession>A0A8C5SBW1</accession>
<dbReference type="Pfam" id="PF01759">
    <property type="entry name" value="NTR"/>
    <property type="match status" value="1"/>
</dbReference>
<dbReference type="SMART" id="SM00643">
    <property type="entry name" value="C345C"/>
    <property type="match status" value="1"/>
</dbReference>
<dbReference type="SUPFAM" id="SSF49410">
    <property type="entry name" value="Alpha-macroglobulin receptor domain"/>
    <property type="match status" value="1"/>
</dbReference>
<dbReference type="Pfam" id="PF07678">
    <property type="entry name" value="TED_complement"/>
    <property type="match status" value="1"/>
</dbReference>
<dbReference type="Gene3D" id="1.50.10.20">
    <property type="match status" value="1"/>
</dbReference>
<reference evidence="5" key="1">
    <citation type="submission" date="2025-08" db="UniProtKB">
        <authorList>
            <consortium name="Ensembl"/>
        </authorList>
    </citation>
    <scope>IDENTIFICATION</scope>
</reference>
<evidence type="ECO:0000256" key="3">
    <source>
        <dbReference type="ARBA" id="ARBA00023157"/>
    </source>
</evidence>
<dbReference type="SUPFAM" id="SSF50242">
    <property type="entry name" value="TIMP-like"/>
    <property type="match status" value="1"/>
</dbReference>
<dbReference type="Proteomes" id="UP000694406">
    <property type="component" value="Unplaced"/>
</dbReference>
<dbReference type="Pfam" id="PF21308">
    <property type="entry name" value="C3_CUB2"/>
    <property type="match status" value="1"/>
</dbReference>